<organism evidence="8 9">
    <name type="scientific">Eiseniibacteriota bacterium</name>
    <dbReference type="NCBI Taxonomy" id="2212470"/>
    <lineage>
        <taxon>Bacteria</taxon>
        <taxon>Candidatus Eiseniibacteriota</taxon>
    </lineage>
</organism>
<dbReference type="GO" id="GO:0051087">
    <property type="term" value="F:protein-folding chaperone binding"/>
    <property type="evidence" value="ECO:0007669"/>
    <property type="project" value="InterPro"/>
</dbReference>
<comment type="subunit">
    <text evidence="3">Homodimer.</text>
</comment>
<evidence type="ECO:0000313" key="9">
    <source>
        <dbReference type="Proteomes" id="UP000580839"/>
    </source>
</evidence>
<dbReference type="EMBL" id="JABFRW010000134">
    <property type="protein sequence ID" value="NOT34620.1"/>
    <property type="molecule type" value="Genomic_DNA"/>
</dbReference>
<dbReference type="GO" id="GO:0006457">
    <property type="term" value="P:protein folding"/>
    <property type="evidence" value="ECO:0007669"/>
    <property type="project" value="InterPro"/>
</dbReference>
<proteinExistence type="inferred from homology"/>
<dbReference type="PRINTS" id="PR00773">
    <property type="entry name" value="GRPEPROTEIN"/>
</dbReference>
<evidence type="ECO:0000256" key="2">
    <source>
        <dbReference type="ARBA" id="ARBA00023186"/>
    </source>
</evidence>
<dbReference type="Proteomes" id="UP000580839">
    <property type="component" value="Unassembled WGS sequence"/>
</dbReference>
<dbReference type="PANTHER" id="PTHR21237">
    <property type="entry name" value="GRPE PROTEIN"/>
    <property type="match status" value="1"/>
</dbReference>
<evidence type="ECO:0000256" key="5">
    <source>
        <dbReference type="RuleBase" id="RU004478"/>
    </source>
</evidence>
<comment type="subcellular location">
    <subcellularLocation>
        <location evidence="3">Cytoplasm</location>
    </subcellularLocation>
</comment>
<dbReference type="InterPro" id="IPR009012">
    <property type="entry name" value="GrpE_head"/>
</dbReference>
<dbReference type="CDD" id="cd00446">
    <property type="entry name" value="GrpE"/>
    <property type="match status" value="1"/>
</dbReference>
<sequence>MNPAADEDRSDPERDASRVTGADAGDDGSTARDDATAAPVEPAIPPAGESLEDFRDRWLRAEAELQNFRRRAQRELEQVRRDSEEAVLLEIIRVLDDLERAQAARDPATAPDGWSQGVALVTQTVRDYLVRMGVESVDPTGTRFDPRFHEAILEVDAPPGIAPGMVAQVALRGYRRGERALRPARVLVTREPAGSER</sequence>
<keyword evidence="3 4" id="KW-0346">Stress response</keyword>
<comment type="caution">
    <text evidence="8">The sequence shown here is derived from an EMBL/GenBank/DDBJ whole genome shotgun (WGS) entry which is preliminary data.</text>
</comment>
<dbReference type="HAMAP" id="MF_01151">
    <property type="entry name" value="GrpE"/>
    <property type="match status" value="1"/>
</dbReference>
<protein>
    <recommendedName>
        <fullName evidence="3 4">Protein GrpE</fullName>
    </recommendedName>
    <alternativeName>
        <fullName evidence="3">HSP-70 cofactor</fullName>
    </alternativeName>
</protein>
<dbReference type="Gene3D" id="3.90.20.20">
    <property type="match status" value="1"/>
</dbReference>
<dbReference type="GO" id="GO:0051082">
    <property type="term" value="F:unfolded protein binding"/>
    <property type="evidence" value="ECO:0007669"/>
    <property type="project" value="TreeGrafter"/>
</dbReference>
<dbReference type="GO" id="GO:0000774">
    <property type="term" value="F:adenyl-nucleotide exchange factor activity"/>
    <property type="evidence" value="ECO:0007669"/>
    <property type="project" value="InterPro"/>
</dbReference>
<accession>A0A849STA8</accession>
<evidence type="ECO:0000256" key="6">
    <source>
        <dbReference type="SAM" id="Coils"/>
    </source>
</evidence>
<dbReference type="GO" id="GO:0042803">
    <property type="term" value="F:protein homodimerization activity"/>
    <property type="evidence" value="ECO:0007669"/>
    <property type="project" value="InterPro"/>
</dbReference>
<keyword evidence="3" id="KW-0963">Cytoplasm</keyword>
<keyword evidence="2 3" id="KW-0143">Chaperone</keyword>
<dbReference type="AlphaFoldDB" id="A0A849STA8"/>
<dbReference type="PROSITE" id="PS01071">
    <property type="entry name" value="GRPE"/>
    <property type="match status" value="1"/>
</dbReference>
<gene>
    <name evidence="3" type="primary">grpE</name>
    <name evidence="8" type="ORF">HOP12_10690</name>
</gene>
<name>A0A849STA8_UNCEI</name>
<keyword evidence="6" id="KW-0175">Coiled coil</keyword>
<dbReference type="InterPro" id="IPR000740">
    <property type="entry name" value="GrpE"/>
</dbReference>
<dbReference type="Pfam" id="PF01025">
    <property type="entry name" value="GrpE"/>
    <property type="match status" value="1"/>
</dbReference>
<comment type="function">
    <text evidence="3 4">Participates actively in the response to hyperosmotic and heat shock by preventing the aggregation of stress-denatured proteins, in association with DnaK and GrpE. It is the nucleotide exchange factor for DnaK and may function as a thermosensor. Unfolded proteins bind initially to DnaJ; upon interaction with the DnaJ-bound protein, DnaK hydrolyzes its bound ATP, resulting in the formation of a stable complex. GrpE releases ADP from DnaK; ATP binding to DnaK triggers the release of the substrate protein, thus completing the reaction cycle. Several rounds of ATP-dependent interactions between DnaJ, DnaK and GrpE are required for fully efficient folding.</text>
</comment>
<feature type="coiled-coil region" evidence="6">
    <location>
        <begin position="51"/>
        <end position="89"/>
    </location>
</feature>
<evidence type="ECO:0000313" key="8">
    <source>
        <dbReference type="EMBL" id="NOT34620.1"/>
    </source>
</evidence>
<feature type="region of interest" description="Disordered" evidence="7">
    <location>
        <begin position="1"/>
        <end position="51"/>
    </location>
</feature>
<evidence type="ECO:0000256" key="7">
    <source>
        <dbReference type="SAM" id="MobiDB-lite"/>
    </source>
</evidence>
<comment type="similarity">
    <text evidence="1 3 5">Belongs to the GrpE family.</text>
</comment>
<dbReference type="SUPFAM" id="SSF58014">
    <property type="entry name" value="Coiled-coil domain of nucleotide exchange factor GrpE"/>
    <property type="match status" value="1"/>
</dbReference>
<evidence type="ECO:0000256" key="4">
    <source>
        <dbReference type="RuleBase" id="RU000639"/>
    </source>
</evidence>
<evidence type="ECO:0000256" key="3">
    <source>
        <dbReference type="HAMAP-Rule" id="MF_01151"/>
    </source>
</evidence>
<reference evidence="8 9" key="1">
    <citation type="submission" date="2020-04" db="EMBL/GenBank/DDBJ databases">
        <title>Metagenomic profiling of ammonia- and methane-oxidizing microorganisms in a Dutch drinking water treatment plant.</title>
        <authorList>
            <person name="Poghosyan L."/>
            <person name="Leucker S."/>
        </authorList>
    </citation>
    <scope>NUCLEOTIDE SEQUENCE [LARGE SCALE GENOMIC DNA]</scope>
    <source>
        <strain evidence="8">S-RSF-IL-03</strain>
    </source>
</reference>
<evidence type="ECO:0000256" key="1">
    <source>
        <dbReference type="ARBA" id="ARBA00009054"/>
    </source>
</evidence>
<dbReference type="SUPFAM" id="SSF51064">
    <property type="entry name" value="Head domain of nucleotide exchange factor GrpE"/>
    <property type="match status" value="1"/>
</dbReference>
<dbReference type="InterPro" id="IPR013805">
    <property type="entry name" value="GrpE_CC"/>
</dbReference>
<dbReference type="Gene3D" id="2.30.22.10">
    <property type="entry name" value="Head domain of nucleotide exchange factor GrpE"/>
    <property type="match status" value="1"/>
</dbReference>
<dbReference type="GO" id="GO:0005737">
    <property type="term" value="C:cytoplasm"/>
    <property type="evidence" value="ECO:0007669"/>
    <property type="project" value="UniProtKB-SubCell"/>
</dbReference>
<dbReference type="PANTHER" id="PTHR21237:SF23">
    <property type="entry name" value="GRPE PROTEIN HOMOLOG, MITOCHONDRIAL"/>
    <property type="match status" value="1"/>
</dbReference>